<dbReference type="PROSITE" id="PS50889">
    <property type="entry name" value="S4"/>
    <property type="match status" value="1"/>
</dbReference>
<organism evidence="14 15">
    <name type="scientific">Psychracetigena formicireducens</name>
    <dbReference type="NCBI Taxonomy" id="2986056"/>
    <lineage>
        <taxon>Bacteria</taxon>
        <taxon>Bacillati</taxon>
        <taxon>Candidatus Lithacetigenota</taxon>
        <taxon>Candidatus Psychracetigena</taxon>
    </lineage>
</organism>
<evidence type="ECO:0000256" key="8">
    <source>
        <dbReference type="ARBA" id="ARBA00023146"/>
    </source>
</evidence>
<dbReference type="GO" id="GO:0005524">
    <property type="term" value="F:ATP binding"/>
    <property type="evidence" value="ECO:0007669"/>
    <property type="project" value="UniProtKB-UniRule"/>
</dbReference>
<dbReference type="Gene3D" id="3.10.290.10">
    <property type="entry name" value="RNA-binding S4 domain"/>
    <property type="match status" value="1"/>
</dbReference>
<dbReference type="InterPro" id="IPR024088">
    <property type="entry name" value="Tyr-tRNA-ligase_bac-type"/>
</dbReference>
<comment type="function">
    <text evidence="11">Catalyzes the attachment of tyrosine to tRNA(Tyr) in a two-step reaction: tyrosine is first activated by ATP to form Tyr-AMP and then transferred to the acceptor end of tRNA(Tyr).</text>
</comment>
<evidence type="ECO:0000256" key="10">
    <source>
        <dbReference type="ARBA" id="ARBA00060965"/>
    </source>
</evidence>
<dbReference type="InterPro" id="IPR054608">
    <property type="entry name" value="SYY-like_C"/>
</dbReference>
<name>A0A9E2BK02_PSYF1</name>
<keyword evidence="5 11" id="KW-0067">ATP-binding</keyword>
<dbReference type="Gene3D" id="3.40.50.620">
    <property type="entry name" value="HUPs"/>
    <property type="match status" value="1"/>
</dbReference>
<keyword evidence="4 11" id="KW-0547">Nucleotide-binding</keyword>
<evidence type="ECO:0000256" key="12">
    <source>
        <dbReference type="PROSITE-ProRule" id="PRU00182"/>
    </source>
</evidence>
<dbReference type="GO" id="GO:0006437">
    <property type="term" value="P:tyrosyl-tRNA aminoacylation"/>
    <property type="evidence" value="ECO:0007669"/>
    <property type="project" value="UniProtKB-UniRule"/>
</dbReference>
<accession>A0A9E2BK02</accession>
<evidence type="ECO:0000256" key="1">
    <source>
        <dbReference type="ARBA" id="ARBA00004496"/>
    </source>
</evidence>
<evidence type="ECO:0000256" key="4">
    <source>
        <dbReference type="ARBA" id="ARBA00022741"/>
    </source>
</evidence>
<keyword evidence="6 12" id="KW-0694">RNA-binding</keyword>
<dbReference type="PANTHER" id="PTHR11766:SF0">
    <property type="entry name" value="TYROSINE--TRNA LIGASE, MITOCHONDRIAL"/>
    <property type="match status" value="1"/>
</dbReference>
<dbReference type="CDD" id="cd00805">
    <property type="entry name" value="TyrRS_core"/>
    <property type="match status" value="1"/>
</dbReference>
<dbReference type="EC" id="6.1.1.1" evidence="11"/>
<comment type="catalytic activity">
    <reaction evidence="9 11">
        <text>tRNA(Tyr) + L-tyrosine + ATP = L-tyrosyl-tRNA(Tyr) + AMP + diphosphate + H(+)</text>
        <dbReference type="Rhea" id="RHEA:10220"/>
        <dbReference type="Rhea" id="RHEA-COMP:9706"/>
        <dbReference type="Rhea" id="RHEA-COMP:9707"/>
        <dbReference type="ChEBI" id="CHEBI:15378"/>
        <dbReference type="ChEBI" id="CHEBI:30616"/>
        <dbReference type="ChEBI" id="CHEBI:33019"/>
        <dbReference type="ChEBI" id="CHEBI:58315"/>
        <dbReference type="ChEBI" id="CHEBI:78442"/>
        <dbReference type="ChEBI" id="CHEBI:78536"/>
        <dbReference type="ChEBI" id="CHEBI:456215"/>
        <dbReference type="EC" id="6.1.1.1"/>
    </reaction>
</comment>
<dbReference type="AlphaFoldDB" id="A0A9E2BK02"/>
<dbReference type="InterPro" id="IPR036986">
    <property type="entry name" value="S4_RNA-bd_sf"/>
</dbReference>
<dbReference type="Pfam" id="PF22421">
    <property type="entry name" value="SYY_C-terminal"/>
    <property type="match status" value="1"/>
</dbReference>
<dbReference type="SUPFAM" id="SSF52374">
    <property type="entry name" value="Nucleotidylyl transferase"/>
    <property type="match status" value="1"/>
</dbReference>
<dbReference type="FunFam" id="3.40.50.620:FF:000008">
    <property type="entry name" value="Tyrosine--tRNA ligase"/>
    <property type="match status" value="1"/>
</dbReference>
<evidence type="ECO:0000259" key="13">
    <source>
        <dbReference type="Pfam" id="PF22421"/>
    </source>
</evidence>
<evidence type="ECO:0000313" key="15">
    <source>
        <dbReference type="Proteomes" id="UP000811545"/>
    </source>
</evidence>
<feature type="binding site" evidence="11">
    <location>
        <position position="32"/>
    </location>
    <ligand>
        <name>L-tyrosine</name>
        <dbReference type="ChEBI" id="CHEBI:58315"/>
    </ligand>
</feature>
<protein>
    <recommendedName>
        <fullName evidence="11">Tyrosine--tRNA ligase</fullName>
        <ecNumber evidence="11">6.1.1.1</ecNumber>
    </recommendedName>
    <alternativeName>
        <fullName evidence="11">Tyrosyl-tRNA synthetase</fullName>
        <shortName evidence="11">TyrRS</shortName>
    </alternativeName>
</protein>
<feature type="domain" description="Tyrosine--tRNA ligase SYY-like C-terminal" evidence="13">
    <location>
        <begin position="333"/>
        <end position="420"/>
    </location>
</feature>
<dbReference type="Proteomes" id="UP000811545">
    <property type="component" value="Unassembled WGS sequence"/>
</dbReference>
<sequence length="424" mass="48058">MSVFDELKWRGLIYDSTEGLEEAIATNNFTIYVGIDPTASSLHVGHLLPILVMSRLQKFGHKPIIVVGGGTGLIGDPSGKSEERPLLSTDIVQQNLENIRKQLSPFLDFNSKTNPATIVNNADWLTKTSLLEFLRTVGKYFTVNYMLAKESVKRRIDLDDGISFTEFSYMLAQSYDYLVLYEQFGCKLQIGGSDQWGNITAGIDLIRKKKGDKVFGLVLPLLTTSNGVKFGKTGMGTIWLSPELTSPFKFYQCWINVEDADVIKYLKYFTFLNAEEINNYKDSLEKYPEKREAQKRLAKEITTMVHSTKELEKAKRATEVLFGGNIQGLKVDEILEIFVDVPSLEVSKQKLLNELSLLVDFCVYSGITVSKNEAKRLVRNNGLYLNNNKIDDEYYRITENDIVGDCLLVLRKGTREYKLVKIVK</sequence>
<dbReference type="GO" id="GO:0042803">
    <property type="term" value="F:protein homodimerization activity"/>
    <property type="evidence" value="ECO:0007669"/>
    <property type="project" value="UniProtKB-ARBA"/>
</dbReference>
<comment type="similarity">
    <text evidence="10 11">Belongs to the class-I aminoacyl-tRNA synthetase family. TyrS type 1 subfamily.</text>
</comment>
<dbReference type="Gene3D" id="1.10.240.10">
    <property type="entry name" value="Tyrosyl-Transfer RNA Synthetase"/>
    <property type="match status" value="1"/>
</dbReference>
<feature type="binding site" evidence="11">
    <location>
        <position position="232"/>
    </location>
    <ligand>
        <name>ATP</name>
        <dbReference type="ChEBI" id="CHEBI:30616"/>
    </ligand>
</feature>
<evidence type="ECO:0000256" key="5">
    <source>
        <dbReference type="ARBA" id="ARBA00022840"/>
    </source>
</evidence>
<evidence type="ECO:0000313" key="14">
    <source>
        <dbReference type="EMBL" id="MBT9144504.1"/>
    </source>
</evidence>
<evidence type="ECO:0000256" key="11">
    <source>
        <dbReference type="HAMAP-Rule" id="MF_02006"/>
    </source>
</evidence>
<keyword evidence="7 11" id="KW-0648">Protein biosynthesis</keyword>
<dbReference type="GO" id="GO:0005829">
    <property type="term" value="C:cytosol"/>
    <property type="evidence" value="ECO:0007669"/>
    <property type="project" value="TreeGrafter"/>
</dbReference>
<dbReference type="InterPro" id="IPR002305">
    <property type="entry name" value="aa-tRNA-synth_Ic"/>
</dbReference>
<dbReference type="PRINTS" id="PR01040">
    <property type="entry name" value="TRNASYNTHTYR"/>
</dbReference>
<dbReference type="InterPro" id="IPR002307">
    <property type="entry name" value="Tyr-tRNA-ligase"/>
</dbReference>
<dbReference type="InterPro" id="IPR014729">
    <property type="entry name" value="Rossmann-like_a/b/a_fold"/>
</dbReference>
<evidence type="ECO:0000256" key="3">
    <source>
        <dbReference type="ARBA" id="ARBA00022598"/>
    </source>
</evidence>
<dbReference type="EMBL" id="QLTW01000010">
    <property type="protein sequence ID" value="MBT9144504.1"/>
    <property type="molecule type" value="Genomic_DNA"/>
</dbReference>
<evidence type="ECO:0000256" key="6">
    <source>
        <dbReference type="ARBA" id="ARBA00022884"/>
    </source>
</evidence>
<feature type="short sequence motif" description="'KMSKS' region" evidence="11">
    <location>
        <begin position="229"/>
        <end position="233"/>
    </location>
</feature>
<comment type="subcellular location">
    <subcellularLocation>
        <location evidence="1 11">Cytoplasm</location>
    </subcellularLocation>
</comment>
<reference evidence="14 15" key="1">
    <citation type="journal article" date="2021" name="bioRxiv">
        <title>Unique metabolic strategies in Hadean analogues reveal hints for primordial physiology.</title>
        <authorList>
            <person name="Nobu M.K."/>
            <person name="Nakai R."/>
            <person name="Tamazawa S."/>
            <person name="Mori H."/>
            <person name="Toyoda A."/>
            <person name="Ijiri A."/>
            <person name="Suzuki S."/>
            <person name="Kurokawa K."/>
            <person name="Kamagata Y."/>
            <person name="Tamaki H."/>
        </authorList>
    </citation>
    <scope>NUCLEOTIDE SEQUENCE [LARGE SCALE GENOMIC DNA]</scope>
    <source>
        <strain evidence="14">BS525</strain>
    </source>
</reference>
<dbReference type="PANTHER" id="PTHR11766">
    <property type="entry name" value="TYROSYL-TRNA SYNTHETASE"/>
    <property type="match status" value="1"/>
</dbReference>
<dbReference type="GO" id="GO:0003723">
    <property type="term" value="F:RNA binding"/>
    <property type="evidence" value="ECO:0007669"/>
    <property type="project" value="UniProtKB-KW"/>
</dbReference>
<feature type="short sequence motif" description="'HIGH' region" evidence="11">
    <location>
        <begin position="37"/>
        <end position="46"/>
    </location>
</feature>
<gene>
    <name evidence="14" type="primary">tyrS1</name>
    <name evidence="11" type="synonym">tyrS</name>
    <name evidence="14" type="ORF">DDT42_00345</name>
</gene>
<dbReference type="HAMAP" id="MF_02006">
    <property type="entry name" value="Tyr_tRNA_synth_type1"/>
    <property type="match status" value="1"/>
</dbReference>
<keyword evidence="8 11" id="KW-0030">Aminoacyl-tRNA synthetase</keyword>
<evidence type="ECO:0000256" key="9">
    <source>
        <dbReference type="ARBA" id="ARBA00048248"/>
    </source>
</evidence>
<feature type="binding site" evidence="11">
    <location>
        <position position="173"/>
    </location>
    <ligand>
        <name>L-tyrosine</name>
        <dbReference type="ChEBI" id="CHEBI:58315"/>
    </ligand>
</feature>
<evidence type="ECO:0000256" key="7">
    <source>
        <dbReference type="ARBA" id="ARBA00022917"/>
    </source>
</evidence>
<dbReference type="Pfam" id="PF00579">
    <property type="entry name" value="tRNA-synt_1b"/>
    <property type="match status" value="1"/>
</dbReference>
<dbReference type="NCBIfam" id="TIGR00234">
    <property type="entry name" value="tyrS"/>
    <property type="match status" value="1"/>
</dbReference>
<dbReference type="InterPro" id="IPR024107">
    <property type="entry name" value="Tyr-tRNA-ligase_bac_1"/>
</dbReference>
<dbReference type="SUPFAM" id="SSF55174">
    <property type="entry name" value="Alpha-L RNA-binding motif"/>
    <property type="match status" value="1"/>
</dbReference>
<keyword evidence="2 11" id="KW-0963">Cytoplasm</keyword>
<keyword evidence="3 11" id="KW-0436">Ligase</keyword>
<dbReference type="GO" id="GO:0004831">
    <property type="term" value="F:tyrosine-tRNA ligase activity"/>
    <property type="evidence" value="ECO:0007669"/>
    <property type="project" value="UniProtKB-UniRule"/>
</dbReference>
<dbReference type="FunFam" id="1.10.240.10:FF:000001">
    <property type="entry name" value="Tyrosine--tRNA ligase"/>
    <property type="match status" value="1"/>
</dbReference>
<feature type="binding site" evidence="11">
    <location>
        <position position="169"/>
    </location>
    <ligand>
        <name>L-tyrosine</name>
        <dbReference type="ChEBI" id="CHEBI:58315"/>
    </ligand>
</feature>
<evidence type="ECO:0000256" key="2">
    <source>
        <dbReference type="ARBA" id="ARBA00022490"/>
    </source>
</evidence>
<comment type="subunit">
    <text evidence="11">Homodimer.</text>
</comment>
<comment type="caution">
    <text evidence="14">The sequence shown here is derived from an EMBL/GenBank/DDBJ whole genome shotgun (WGS) entry which is preliminary data.</text>
</comment>
<proteinExistence type="inferred from homology"/>